<keyword evidence="6 9" id="KW-0406">Ion transport</keyword>
<keyword evidence="4 9" id="KW-0375">Hydrogen ion transport</keyword>
<dbReference type="AlphaFoldDB" id="E2ADM9"/>
<keyword evidence="7 9" id="KW-0496">Mitochondrion</keyword>
<sequence>MLSRLALRNAQLLPMAMRGAQSASSVATEYTRPKRLIDPAPVRHGFIPEEWFQAFYSKTGASGPYVFAITVSTYLCSKEIYILEHEYYNGLSLFVICVASVKLFGPKVAQFLDKEIDKYNDELDENRTSQITDYENIIAHEKKEQYNLDGQKMIMEIKKENIKMQLEATYRERLAQVYQEVKKRLDYQVQLQNLERRIAQKHMVQWIVNGVLKAITPDQEKATLQQCIKDLEALAAKA</sequence>
<evidence type="ECO:0000256" key="7">
    <source>
        <dbReference type="ARBA" id="ARBA00023128"/>
    </source>
</evidence>
<dbReference type="Proteomes" id="UP000000311">
    <property type="component" value="Unassembled WGS sequence"/>
</dbReference>
<evidence type="ECO:0000313" key="10">
    <source>
        <dbReference type="EMBL" id="EFN68391.1"/>
    </source>
</evidence>
<dbReference type="FunCoup" id="E2ADM9">
    <property type="interactions" value="988"/>
</dbReference>
<dbReference type="Pfam" id="PF05405">
    <property type="entry name" value="Mt_ATP-synt_B"/>
    <property type="match status" value="1"/>
</dbReference>
<evidence type="ECO:0000256" key="6">
    <source>
        <dbReference type="ARBA" id="ARBA00023065"/>
    </source>
</evidence>
<dbReference type="Gene3D" id="1.20.5.2210">
    <property type="match status" value="1"/>
</dbReference>
<evidence type="ECO:0000256" key="9">
    <source>
        <dbReference type="RuleBase" id="RU368017"/>
    </source>
</evidence>
<dbReference type="GO" id="GO:0046933">
    <property type="term" value="F:proton-transporting ATP synthase activity, rotational mechanism"/>
    <property type="evidence" value="ECO:0007669"/>
    <property type="project" value="TreeGrafter"/>
</dbReference>
<reference evidence="10 11" key="1">
    <citation type="journal article" date="2010" name="Science">
        <title>Genomic comparison of the ants Camponotus floridanus and Harpegnathos saltator.</title>
        <authorList>
            <person name="Bonasio R."/>
            <person name="Zhang G."/>
            <person name="Ye C."/>
            <person name="Mutti N.S."/>
            <person name="Fang X."/>
            <person name="Qin N."/>
            <person name="Donahue G."/>
            <person name="Yang P."/>
            <person name="Li Q."/>
            <person name="Li C."/>
            <person name="Zhang P."/>
            <person name="Huang Z."/>
            <person name="Berger S.L."/>
            <person name="Reinberg D."/>
            <person name="Wang J."/>
            <person name="Liebig J."/>
        </authorList>
    </citation>
    <scope>NUCLEOTIDE SEQUENCE [LARGE SCALE GENOMIC DNA]</scope>
    <source>
        <strain evidence="11">C129</strain>
    </source>
</reference>
<dbReference type="InterPro" id="IPR008688">
    <property type="entry name" value="ATP_synth_Bsub_B/MI25"/>
</dbReference>
<evidence type="ECO:0000256" key="5">
    <source>
        <dbReference type="ARBA" id="ARBA00022792"/>
    </source>
</evidence>
<protein>
    <recommendedName>
        <fullName evidence="9">ATP synthase subunit b</fullName>
    </recommendedName>
</protein>
<evidence type="ECO:0000256" key="4">
    <source>
        <dbReference type="ARBA" id="ARBA00022781"/>
    </source>
</evidence>
<comment type="similarity">
    <text evidence="1 9">Belongs to the eukaryotic ATPase B chain family.</text>
</comment>
<dbReference type="PANTHER" id="PTHR12733">
    <property type="entry name" value="MITOCHONDRIAL ATP SYNTHASE B CHAIN"/>
    <property type="match status" value="1"/>
</dbReference>
<keyword evidence="5 9" id="KW-0999">Mitochondrion inner membrane</keyword>
<evidence type="ECO:0000313" key="11">
    <source>
        <dbReference type="Proteomes" id="UP000000311"/>
    </source>
</evidence>
<dbReference type="KEGG" id="cfo:105251202"/>
<dbReference type="InterPro" id="IPR013837">
    <property type="entry name" value="ATP_synth_F0_suB"/>
</dbReference>
<comment type="subcellular location">
    <subcellularLocation>
        <location evidence="9">Mitochondrion</location>
    </subcellularLocation>
    <subcellularLocation>
        <location evidence="9">Mitochondrion inner membrane</location>
    </subcellularLocation>
</comment>
<comment type="function">
    <text evidence="9">Subunit b, of the mitochondrial membrane ATP synthase complex (F(1)F(0) ATP synthase or Complex V) that produces ATP from ADP in the presence of a proton gradient across the membrane which is generated by electron transport complexes of the respiratory chain. ATP synthase complex consist of a soluble F(1) head domain - the catalytic core - and a membrane F(1) domain - the membrane proton channel. These two domains are linked by a central stalk rotating inside the F(1) region and a stationary peripheral stalk. During catalysis, ATP synthesis in the catalytic domain of F(1) is coupled via a rotary mechanism of the central stalk subunits to proton translocation. In vivo, can only synthesize ATP although its ATP hydrolase activity can be activated artificially in vitro. Part of the complex F(0) domain. Part of the complex F(0) domain and the peripheric stalk, which acts as a stator to hold the catalytic alpha(3)beta(3) subcomplex and subunit a/ATP6 static relative to the rotary elements.</text>
</comment>
<dbReference type="InParanoid" id="E2ADM9"/>
<keyword evidence="8 9" id="KW-0472">Membrane</keyword>
<name>E2ADM9_CAMFO</name>
<evidence type="ECO:0000256" key="2">
    <source>
        <dbReference type="ARBA" id="ARBA00022448"/>
    </source>
</evidence>
<keyword evidence="11" id="KW-1185">Reference proteome</keyword>
<dbReference type="STRING" id="104421.E2ADM9"/>
<dbReference type="EMBL" id="GL438820">
    <property type="protein sequence ID" value="EFN68391.1"/>
    <property type="molecule type" value="Genomic_DNA"/>
</dbReference>
<evidence type="ECO:0000256" key="1">
    <source>
        <dbReference type="ARBA" id="ARBA00007479"/>
    </source>
</evidence>
<evidence type="ECO:0000256" key="3">
    <source>
        <dbReference type="ARBA" id="ARBA00022547"/>
    </source>
</evidence>
<proteinExistence type="inferred from homology"/>
<keyword evidence="2 9" id="KW-0813">Transport</keyword>
<dbReference type="GO" id="GO:0005743">
    <property type="term" value="C:mitochondrial inner membrane"/>
    <property type="evidence" value="ECO:0007669"/>
    <property type="project" value="UniProtKB-SubCell"/>
</dbReference>
<dbReference type="OMA" id="PEEWFTF"/>
<keyword evidence="3 9" id="KW-0138">CF(0)</keyword>
<organism evidence="11">
    <name type="scientific">Camponotus floridanus</name>
    <name type="common">Florida carpenter ant</name>
    <dbReference type="NCBI Taxonomy" id="104421"/>
    <lineage>
        <taxon>Eukaryota</taxon>
        <taxon>Metazoa</taxon>
        <taxon>Ecdysozoa</taxon>
        <taxon>Arthropoda</taxon>
        <taxon>Hexapoda</taxon>
        <taxon>Insecta</taxon>
        <taxon>Pterygota</taxon>
        <taxon>Neoptera</taxon>
        <taxon>Endopterygota</taxon>
        <taxon>Hymenoptera</taxon>
        <taxon>Apocrita</taxon>
        <taxon>Aculeata</taxon>
        <taxon>Formicoidea</taxon>
        <taxon>Formicidae</taxon>
        <taxon>Formicinae</taxon>
        <taxon>Camponotus</taxon>
    </lineage>
</organism>
<dbReference type="GO" id="GO:0045259">
    <property type="term" value="C:proton-transporting ATP synthase complex"/>
    <property type="evidence" value="ECO:0007669"/>
    <property type="project" value="UniProtKB-KW"/>
</dbReference>
<dbReference type="OrthoDB" id="67388at2759"/>
<gene>
    <name evidence="10" type="ORF">EAG_10364</name>
</gene>
<evidence type="ECO:0000256" key="8">
    <source>
        <dbReference type="ARBA" id="ARBA00023136"/>
    </source>
</evidence>
<accession>E2ADM9</accession>
<dbReference type="PANTHER" id="PTHR12733:SF3">
    <property type="entry name" value="ATP SYNTHASE F(0) COMPLEX SUBUNIT B1, MITOCHONDRIAL"/>
    <property type="match status" value="1"/>
</dbReference>
<comment type="subunit">
    <text evidence="9">F-type ATPases have 2 components, CF(1) - the catalytic core - and CF(0) - the membrane proton channel. CF(1) and CF(0) have multiple subunits.</text>
</comment>
<dbReference type="SUPFAM" id="SSF161060">
    <property type="entry name" value="ATP synthase B chain-like"/>
    <property type="match status" value="1"/>
</dbReference>